<evidence type="ECO:0000313" key="3">
    <source>
        <dbReference type="EMBL" id="EMC96840.1"/>
    </source>
</evidence>
<dbReference type="Proteomes" id="UP000011761">
    <property type="component" value="Unassembled WGS sequence"/>
</dbReference>
<dbReference type="AlphaFoldDB" id="M2ND42"/>
<dbReference type="RefSeq" id="XP_007676193.1">
    <property type="nucleotide sequence ID" value="XM_007678003.1"/>
</dbReference>
<feature type="region of interest" description="Disordered" evidence="1">
    <location>
        <begin position="316"/>
        <end position="349"/>
    </location>
</feature>
<evidence type="ECO:0000313" key="4">
    <source>
        <dbReference type="Proteomes" id="UP000011761"/>
    </source>
</evidence>
<feature type="region of interest" description="Disordered" evidence="1">
    <location>
        <begin position="365"/>
        <end position="396"/>
    </location>
</feature>
<dbReference type="EMBL" id="KB445555">
    <property type="protein sequence ID" value="EMC96840.1"/>
    <property type="molecule type" value="Genomic_DNA"/>
</dbReference>
<organism evidence="3 4">
    <name type="scientific">Baudoinia panamericana (strain UAMH 10762)</name>
    <name type="common">Angels' share fungus</name>
    <name type="synonym">Baudoinia compniacensis (strain UAMH 10762)</name>
    <dbReference type="NCBI Taxonomy" id="717646"/>
    <lineage>
        <taxon>Eukaryota</taxon>
        <taxon>Fungi</taxon>
        <taxon>Dikarya</taxon>
        <taxon>Ascomycota</taxon>
        <taxon>Pezizomycotina</taxon>
        <taxon>Dothideomycetes</taxon>
        <taxon>Dothideomycetidae</taxon>
        <taxon>Mycosphaerellales</taxon>
        <taxon>Teratosphaeriaceae</taxon>
        <taxon>Baudoinia</taxon>
    </lineage>
</organism>
<feature type="compositionally biased region" description="Polar residues" evidence="1">
    <location>
        <begin position="322"/>
        <end position="335"/>
    </location>
</feature>
<feature type="region of interest" description="Disordered" evidence="1">
    <location>
        <begin position="437"/>
        <end position="638"/>
    </location>
</feature>
<keyword evidence="4" id="KW-1185">Reference proteome</keyword>
<gene>
    <name evidence="3" type="ORF">BAUCODRAFT_34239</name>
</gene>
<dbReference type="KEGG" id="bcom:BAUCODRAFT_34239"/>
<accession>M2ND42</accession>
<feature type="compositionally biased region" description="Polar residues" evidence="1">
    <location>
        <begin position="437"/>
        <end position="459"/>
    </location>
</feature>
<feature type="compositionally biased region" description="Polar residues" evidence="1">
    <location>
        <begin position="32"/>
        <end position="46"/>
    </location>
</feature>
<feature type="transmembrane region" description="Helical" evidence="2">
    <location>
        <begin position="156"/>
        <end position="178"/>
    </location>
</feature>
<feature type="region of interest" description="Disordered" evidence="1">
    <location>
        <begin position="32"/>
        <end position="53"/>
    </location>
</feature>
<dbReference type="STRING" id="717646.M2ND42"/>
<dbReference type="GeneID" id="19112372"/>
<keyword evidence="2" id="KW-0812">Transmembrane</keyword>
<reference evidence="3 4" key="1">
    <citation type="journal article" date="2012" name="PLoS Pathog.">
        <title>Diverse lifestyles and strategies of plant pathogenesis encoded in the genomes of eighteen Dothideomycetes fungi.</title>
        <authorList>
            <person name="Ohm R.A."/>
            <person name="Feau N."/>
            <person name="Henrissat B."/>
            <person name="Schoch C.L."/>
            <person name="Horwitz B.A."/>
            <person name="Barry K.W."/>
            <person name="Condon B.J."/>
            <person name="Copeland A.C."/>
            <person name="Dhillon B."/>
            <person name="Glaser F."/>
            <person name="Hesse C.N."/>
            <person name="Kosti I."/>
            <person name="LaButti K."/>
            <person name="Lindquist E.A."/>
            <person name="Lucas S."/>
            <person name="Salamov A.A."/>
            <person name="Bradshaw R.E."/>
            <person name="Ciuffetti L."/>
            <person name="Hamelin R.C."/>
            <person name="Kema G.H.J."/>
            <person name="Lawrence C."/>
            <person name="Scott J.A."/>
            <person name="Spatafora J.W."/>
            <person name="Turgeon B.G."/>
            <person name="de Wit P.J.G.M."/>
            <person name="Zhong S."/>
            <person name="Goodwin S.B."/>
            <person name="Grigoriev I.V."/>
        </authorList>
    </citation>
    <scope>NUCLEOTIDE SEQUENCE [LARGE SCALE GENOMIC DNA]</scope>
    <source>
        <strain evidence="3 4">UAMH 10762</strain>
    </source>
</reference>
<evidence type="ECO:0000256" key="1">
    <source>
        <dbReference type="SAM" id="MobiDB-lite"/>
    </source>
</evidence>
<keyword evidence="2" id="KW-1133">Transmembrane helix</keyword>
<dbReference type="eggNOG" id="ENOG502S9P8">
    <property type="taxonomic scope" value="Eukaryota"/>
</dbReference>
<feature type="region of interest" description="Disordered" evidence="1">
    <location>
        <begin position="654"/>
        <end position="679"/>
    </location>
</feature>
<sequence>MGGSDMPYLYPNTQSSTRIAYPYSDYNPKSVTEASYERLSQQSQPKPKQEGPLINFNQHPDSYVLFSGEQKEFKPLPKGTKKAVVSVRWVQFALRIMQEICALGLLTTTICIRGTAGAETYLLRIPQAWDSLIGLYAIYHLVRPAKARMPGSSASYHTFALIMDTSLIPLYVYIALLVNNNRQLPIPQYSASGELVEGDWRWSSFFPAQWSTDLLLLVTYIGATVIGGLHLVSCGLDVYLIIAFRQIANLPPDMNPLEDNLTSRRIRKHKHKNSELTLTGNQSTSEVETKKLAYLSGSTLSVGNASRVSIAKSIGNDDRSVPFNSSRTGSTTNLAFSPHNPESARWSRHQYEGQQNVYQQAIAEPRRSRYEVRPDGKLEVRSRRGSQSPSKREPTVMVESVDITAAERTVFETPSKHSVFVESAELQDGAYLDSPSMMSRQAARTASPAVSNAARSRATTRSEQKEQLLNDNWYVLDAPDPDESEQVPPPKHPARSPPAHYGRHGYKPVYDRHDSFEPAGFADQRTLMPLGMHPPTPPMPEDEYSDPLFEQSAGVKRSLTAASKDTNSSSVYSESAPSLKSSAGHARSDTPKSKYYGDLAAAQRGIRNGGAGGYGLPPSPQLSRTPSPEKQARVISRTGADIADESVLYVSEGRHGMRSRRDVSGKVAEEGRGSWGRRA</sequence>
<dbReference type="HOGENOM" id="CLU_018980_0_0_1"/>
<dbReference type="OMA" id="HTLYGIY"/>
<feature type="compositionally biased region" description="Polar residues" evidence="1">
    <location>
        <begin position="560"/>
        <end position="581"/>
    </location>
</feature>
<evidence type="ECO:0000256" key="2">
    <source>
        <dbReference type="SAM" id="Phobius"/>
    </source>
</evidence>
<dbReference type="OrthoDB" id="5404940at2759"/>
<feature type="compositionally biased region" description="Basic and acidic residues" evidence="1">
    <location>
        <begin position="654"/>
        <end position="672"/>
    </location>
</feature>
<protein>
    <submittedName>
        <fullName evidence="3">Uncharacterized protein</fullName>
    </submittedName>
</protein>
<name>M2ND42_BAUPA</name>
<proteinExistence type="predicted"/>
<feature type="transmembrane region" description="Helical" evidence="2">
    <location>
        <begin position="214"/>
        <end position="242"/>
    </location>
</feature>
<feature type="compositionally biased region" description="Basic and acidic residues" evidence="1">
    <location>
        <begin position="365"/>
        <end position="382"/>
    </location>
</feature>
<keyword evidence="2" id="KW-0472">Membrane</keyword>